<dbReference type="Proteomes" id="UP000067243">
    <property type="component" value="Chromosome"/>
</dbReference>
<gene>
    <name evidence="1" type="ORF">STURON_00810</name>
</gene>
<sequence>MANYYEDVSKKLSTLIDNNNFEAALKIINEELLAPYIPEKFEKYLQTWNDYINEHMELSQRKLFSWSLEKVVYVMKNENDQHSHLVAFDFLRELNARKIIDDISEYLINPINSDENKTFLLMILIEQKIDKEFVIVKNNYKFAINPIKFNVKESQLFLKNIEKNIENLLYHYDPSLFNISLNILNSYYYFKFPSFSSMHLSLNDLTIAIILKTFNAMGISPDPIIINSISFDHTNVMLILRELDDMI</sequence>
<dbReference type="STRING" id="216946.STURO_v1c08070"/>
<proteinExistence type="predicted"/>
<accession>A0A0K1P6X1</accession>
<organism evidence="1 2">
    <name type="scientific">Spiroplasma turonicum</name>
    <dbReference type="NCBI Taxonomy" id="216946"/>
    <lineage>
        <taxon>Bacteria</taxon>
        <taxon>Bacillati</taxon>
        <taxon>Mycoplasmatota</taxon>
        <taxon>Mollicutes</taxon>
        <taxon>Entomoplasmatales</taxon>
        <taxon>Spiroplasmataceae</taxon>
        <taxon>Spiroplasma</taxon>
    </lineage>
</organism>
<dbReference type="RefSeq" id="WP_075048631.1">
    <property type="nucleotide sequence ID" value="NZ_CP012328.1"/>
</dbReference>
<protein>
    <submittedName>
        <fullName evidence="1">Uncharacterized protein</fullName>
    </submittedName>
</protein>
<dbReference type="KEGG" id="stur:STURON_00810"/>
<dbReference type="OrthoDB" id="400159at2"/>
<reference evidence="1 2" key="1">
    <citation type="journal article" date="2015" name="Genome Announc.">
        <title>Complete Genome Sequence of Spiroplasma turonicum Strain Tab4cT, a Parasite of a Horse Fly, Haematopota sp. (Diptera: Tabanidae).</title>
        <authorList>
            <person name="Davis R.E."/>
            <person name="Shao J."/>
            <person name="Zhao Y."/>
            <person name="Gasparich G.E."/>
            <person name="Gaynor B.J."/>
            <person name="Donofrio N."/>
        </authorList>
    </citation>
    <scope>NUCLEOTIDE SEQUENCE [LARGE SCALE GENOMIC DNA]</scope>
    <source>
        <strain evidence="1 2">Tab4c</strain>
    </source>
</reference>
<evidence type="ECO:0000313" key="2">
    <source>
        <dbReference type="Proteomes" id="UP000067243"/>
    </source>
</evidence>
<dbReference type="AlphaFoldDB" id="A0A0K1P6X1"/>
<keyword evidence="2" id="KW-1185">Reference proteome</keyword>
<evidence type="ECO:0000313" key="1">
    <source>
        <dbReference type="EMBL" id="AKU80056.1"/>
    </source>
</evidence>
<name>A0A0K1P6X1_9MOLU</name>
<dbReference type="InterPro" id="IPR024503">
    <property type="entry name" value="DUF3196"/>
</dbReference>
<dbReference type="SUPFAM" id="SSF116965">
    <property type="entry name" value="Hypothetical protein MPN330"/>
    <property type="match status" value="1"/>
</dbReference>
<dbReference type="PATRIC" id="fig|216946.3.peg.839"/>
<dbReference type="Pfam" id="PF11428">
    <property type="entry name" value="DUF3196"/>
    <property type="match status" value="1"/>
</dbReference>
<dbReference type="EMBL" id="CP012328">
    <property type="protein sequence ID" value="AKU80056.1"/>
    <property type="molecule type" value="Genomic_DNA"/>
</dbReference>